<evidence type="ECO:0000256" key="5">
    <source>
        <dbReference type="ARBA" id="ARBA00048287"/>
    </source>
</evidence>
<feature type="binding site" evidence="9">
    <location>
        <position position="178"/>
    </location>
    <ligand>
        <name>a divalent metal cation</name>
        <dbReference type="ChEBI" id="CHEBI:60240"/>
    </ligand>
</feature>
<keyword evidence="6" id="KW-0805">Transcription regulation</keyword>
<evidence type="ECO:0000256" key="7">
    <source>
        <dbReference type="PIRSR" id="PIRSR037913-1"/>
    </source>
</evidence>
<keyword evidence="9" id="KW-0479">Metal-binding</keyword>
<dbReference type="GO" id="GO:0046872">
    <property type="term" value="F:metal ion binding"/>
    <property type="evidence" value="ECO:0007669"/>
    <property type="project" value="UniProtKB-KW"/>
</dbReference>
<dbReference type="Pfam" id="PF00850">
    <property type="entry name" value="Hist_deacetyl"/>
    <property type="match status" value="1"/>
</dbReference>
<dbReference type="InterPro" id="IPR000286">
    <property type="entry name" value="HDACs"/>
</dbReference>
<dbReference type="InterPro" id="IPR023696">
    <property type="entry name" value="Ureohydrolase_dom_sf"/>
</dbReference>
<keyword evidence="6" id="KW-0804">Transcription</keyword>
<evidence type="ECO:0000256" key="1">
    <source>
        <dbReference type="ARBA" id="ARBA00012111"/>
    </source>
</evidence>
<evidence type="ECO:0000313" key="11">
    <source>
        <dbReference type="EMBL" id="KRY13307.1"/>
    </source>
</evidence>
<keyword evidence="12" id="KW-1185">Reference proteome</keyword>
<dbReference type="PIRSF" id="PIRSF037913">
    <property type="entry name" value="His_deacetylse_1"/>
    <property type="match status" value="1"/>
</dbReference>
<comment type="caution">
    <text evidence="11">The sequence shown here is derived from an EMBL/GenBank/DDBJ whole genome shotgun (WGS) entry which is preliminary data.</text>
</comment>
<keyword evidence="4 6" id="KW-0156">Chromatin regulator</keyword>
<protein>
    <recommendedName>
        <fullName evidence="1 6">Histone deacetylase</fullName>
        <ecNumber evidence="1 6">3.5.1.98</ecNumber>
    </recommendedName>
</protein>
<feature type="active site" description="Proton acceptor" evidence="7">
    <location>
        <position position="141"/>
    </location>
</feature>
<organism evidence="11 12">
    <name type="scientific">Trichinella patagoniensis</name>
    <dbReference type="NCBI Taxonomy" id="990121"/>
    <lineage>
        <taxon>Eukaryota</taxon>
        <taxon>Metazoa</taxon>
        <taxon>Ecdysozoa</taxon>
        <taxon>Nematoda</taxon>
        <taxon>Enoplea</taxon>
        <taxon>Dorylaimia</taxon>
        <taxon>Trichinellida</taxon>
        <taxon>Trichinellidae</taxon>
        <taxon>Trichinella</taxon>
    </lineage>
</organism>
<feature type="binding site" evidence="8">
    <location>
        <position position="149"/>
    </location>
    <ligand>
        <name>substrate</name>
    </ligand>
</feature>
<sequence>MSRTDDSKKRVCYFYDPDIGNYMFSPNHDMKPIRVRMVHCLVYEYQLYRHVTIMEPHRATPDEMKIFHDEDYIDMLRRAKPEHMNCNLDALSYYNIGDDCPLFDGIFEYCQITTGGSIAGAQSLNSGEYDIAINWAGGMHHAKWYKASGFCFVNDIVLAILQLLKKHQRVLYVDIDCHHGDGVEEAFYTTDRVMTISFHKFGNFFPGTGNYDSIGYGKGLHYAVNFPLHEGITDLSYMIVFRGVISKAVERFRPNAIVMQCGADSLAMDRLGCFNLTVAVSVFAFFLNSLKLGHGELVKYIRSFNLPLLLVGGGGYTLSNVGRCWTYETAVAAGVEISNELPICEHYSLYAPTYTLHAPPTNMEDKNTRSHLETISARIYDSLRYVCAPSAPLRG</sequence>
<dbReference type="EC" id="3.5.1.98" evidence="1 6"/>
<comment type="similarity">
    <text evidence="6">Belongs to the histone deacetylase family. HD Type 1 subfamily.</text>
</comment>
<dbReference type="STRING" id="990121.A0A0V0ZLM8"/>
<feature type="binding site" evidence="9">
    <location>
        <position position="176"/>
    </location>
    <ligand>
        <name>a divalent metal cation</name>
        <dbReference type="ChEBI" id="CHEBI:60240"/>
    </ligand>
</feature>
<dbReference type="EMBL" id="JYDQ01000142">
    <property type="protein sequence ID" value="KRY13307.1"/>
    <property type="molecule type" value="Genomic_DNA"/>
</dbReference>
<dbReference type="SUPFAM" id="SSF52768">
    <property type="entry name" value="Arginase/deacetylase"/>
    <property type="match status" value="1"/>
</dbReference>
<dbReference type="InterPro" id="IPR037138">
    <property type="entry name" value="His_deacetylse_dom_sf"/>
</dbReference>
<dbReference type="AlphaFoldDB" id="A0A0V0ZLM8"/>
<name>A0A0V0ZLM8_9BILA</name>
<dbReference type="PRINTS" id="PR01270">
    <property type="entry name" value="HDASUPER"/>
</dbReference>
<comment type="subcellular location">
    <subcellularLocation>
        <location evidence="6">Nucleus</location>
    </subcellularLocation>
</comment>
<dbReference type="PANTHER" id="PTHR10625:SF10">
    <property type="entry name" value="HISTONE DEACETYLASE HDAC1"/>
    <property type="match status" value="1"/>
</dbReference>
<evidence type="ECO:0000256" key="4">
    <source>
        <dbReference type="ARBA" id="ARBA00022853"/>
    </source>
</evidence>
<keyword evidence="6" id="KW-0539">Nucleus</keyword>
<keyword evidence="2" id="KW-0678">Repressor</keyword>
<feature type="domain" description="Histone deacetylase" evidence="10">
    <location>
        <begin position="28"/>
        <end position="331"/>
    </location>
</feature>
<evidence type="ECO:0000313" key="12">
    <source>
        <dbReference type="Proteomes" id="UP000054783"/>
    </source>
</evidence>
<feature type="binding site" evidence="8">
    <location>
        <position position="99"/>
    </location>
    <ligand>
        <name>substrate</name>
    </ligand>
</feature>
<dbReference type="PRINTS" id="PR01271">
    <property type="entry name" value="HISDACETLASE"/>
</dbReference>
<evidence type="ECO:0000256" key="8">
    <source>
        <dbReference type="PIRSR" id="PIRSR037913-2"/>
    </source>
</evidence>
<dbReference type="Gene3D" id="3.40.800.20">
    <property type="entry name" value="Histone deacetylase domain"/>
    <property type="match status" value="1"/>
</dbReference>
<comment type="catalytic activity">
    <reaction evidence="5 6">
        <text>N(6)-acetyl-L-lysyl-[histone] + H2O = L-lysyl-[histone] + acetate</text>
        <dbReference type="Rhea" id="RHEA:58196"/>
        <dbReference type="Rhea" id="RHEA-COMP:9845"/>
        <dbReference type="Rhea" id="RHEA-COMP:11338"/>
        <dbReference type="ChEBI" id="CHEBI:15377"/>
        <dbReference type="ChEBI" id="CHEBI:29969"/>
        <dbReference type="ChEBI" id="CHEBI:30089"/>
        <dbReference type="ChEBI" id="CHEBI:61930"/>
        <dbReference type="EC" id="3.5.1.98"/>
    </reaction>
</comment>
<dbReference type="GO" id="GO:0000118">
    <property type="term" value="C:histone deacetylase complex"/>
    <property type="evidence" value="ECO:0007669"/>
    <property type="project" value="UniProtKB-ARBA"/>
</dbReference>
<feature type="binding site" evidence="8">
    <location>
        <position position="316"/>
    </location>
    <ligand>
        <name>substrate</name>
    </ligand>
</feature>
<gene>
    <name evidence="11" type="primary">Hdac1</name>
    <name evidence="11" type="ORF">T12_9493</name>
</gene>
<reference evidence="11 12" key="1">
    <citation type="submission" date="2015-01" db="EMBL/GenBank/DDBJ databases">
        <title>Evolution of Trichinella species and genotypes.</title>
        <authorList>
            <person name="Korhonen P.K."/>
            <person name="Edoardo P."/>
            <person name="Giuseppe L.R."/>
            <person name="Gasser R.B."/>
        </authorList>
    </citation>
    <scope>NUCLEOTIDE SEQUENCE [LARGE SCALE GENOMIC DNA]</scope>
    <source>
        <strain evidence="11">ISS2496</strain>
    </source>
</reference>
<keyword evidence="3 6" id="KW-0378">Hydrolase</keyword>
<evidence type="ECO:0000256" key="9">
    <source>
        <dbReference type="PIRSR" id="PIRSR037913-3"/>
    </source>
</evidence>
<feature type="binding site" evidence="9">
    <location>
        <position position="264"/>
    </location>
    <ligand>
        <name>a divalent metal cation</name>
        <dbReference type="ChEBI" id="CHEBI:60240"/>
    </ligand>
</feature>
<dbReference type="GO" id="GO:0141221">
    <property type="term" value="F:histone deacetylase activity, hydrolytic mechanism"/>
    <property type="evidence" value="ECO:0007669"/>
    <property type="project" value="UniProtKB-EC"/>
</dbReference>
<accession>A0A0V0ZLM8</accession>
<dbReference type="CDD" id="cd09991">
    <property type="entry name" value="HDAC_classI"/>
    <property type="match status" value="1"/>
</dbReference>
<proteinExistence type="inferred from homology"/>
<dbReference type="GO" id="GO:0040029">
    <property type="term" value="P:epigenetic regulation of gene expression"/>
    <property type="evidence" value="ECO:0007669"/>
    <property type="project" value="TreeGrafter"/>
</dbReference>
<evidence type="ECO:0000259" key="10">
    <source>
        <dbReference type="Pfam" id="PF00850"/>
    </source>
</evidence>
<dbReference type="PANTHER" id="PTHR10625">
    <property type="entry name" value="HISTONE DEACETYLASE HDAC1-RELATED"/>
    <property type="match status" value="1"/>
</dbReference>
<dbReference type="Proteomes" id="UP000054783">
    <property type="component" value="Unassembled WGS sequence"/>
</dbReference>
<evidence type="ECO:0000256" key="2">
    <source>
        <dbReference type="ARBA" id="ARBA00022491"/>
    </source>
</evidence>
<dbReference type="InterPro" id="IPR003084">
    <property type="entry name" value="HDAC_I/II"/>
</dbReference>
<dbReference type="OrthoDB" id="1918432at2759"/>
<evidence type="ECO:0000256" key="6">
    <source>
        <dbReference type="PIRNR" id="PIRNR037913"/>
    </source>
</evidence>
<evidence type="ECO:0000256" key="3">
    <source>
        <dbReference type="ARBA" id="ARBA00022801"/>
    </source>
</evidence>
<dbReference type="InterPro" id="IPR023801">
    <property type="entry name" value="His_deacetylse_dom"/>
</dbReference>